<evidence type="ECO:0000313" key="1">
    <source>
        <dbReference type="EMBL" id="KAL0433299.1"/>
    </source>
</evidence>
<accession>A0AAW2VU80</accession>
<reference evidence="1" key="1">
    <citation type="submission" date="2020-06" db="EMBL/GenBank/DDBJ databases">
        <authorList>
            <person name="Li T."/>
            <person name="Hu X."/>
            <person name="Zhang T."/>
            <person name="Song X."/>
            <person name="Zhang H."/>
            <person name="Dai N."/>
            <person name="Sheng W."/>
            <person name="Hou X."/>
            <person name="Wei L."/>
        </authorList>
    </citation>
    <scope>NUCLEOTIDE SEQUENCE</scope>
    <source>
        <strain evidence="1">KEN1</strain>
        <tissue evidence="1">Leaf</tissue>
    </source>
</reference>
<reference evidence="1" key="2">
    <citation type="journal article" date="2024" name="Plant">
        <title>Genomic evolution and insights into agronomic trait innovations of Sesamum species.</title>
        <authorList>
            <person name="Miao H."/>
            <person name="Wang L."/>
            <person name="Qu L."/>
            <person name="Liu H."/>
            <person name="Sun Y."/>
            <person name="Le M."/>
            <person name="Wang Q."/>
            <person name="Wei S."/>
            <person name="Zheng Y."/>
            <person name="Lin W."/>
            <person name="Duan Y."/>
            <person name="Cao H."/>
            <person name="Xiong S."/>
            <person name="Wang X."/>
            <person name="Wei L."/>
            <person name="Li C."/>
            <person name="Ma Q."/>
            <person name="Ju M."/>
            <person name="Zhao R."/>
            <person name="Li G."/>
            <person name="Mu C."/>
            <person name="Tian Q."/>
            <person name="Mei H."/>
            <person name="Zhang T."/>
            <person name="Gao T."/>
            <person name="Zhang H."/>
        </authorList>
    </citation>
    <scope>NUCLEOTIDE SEQUENCE</scope>
    <source>
        <strain evidence="1">KEN1</strain>
    </source>
</reference>
<comment type="caution">
    <text evidence="1">The sequence shown here is derived from an EMBL/GenBank/DDBJ whole genome shotgun (WGS) entry which is preliminary data.</text>
</comment>
<sequence length="114" mass="13273">MKAFNRALLAKQGWRLLKKPQSLLSQIMRAKYYNGLSFWDAQLGSRPSLTWRSIFEVRDPLLSGCRLGSPNELIWHYSNKGEYTVQSAYKLEIQRVRQQQPSTSAMQQVTEPRL</sequence>
<gene>
    <name evidence="1" type="ORF">Slati_2664200</name>
</gene>
<name>A0AAW2VU80_9LAMI</name>
<proteinExistence type="predicted"/>
<organism evidence="1">
    <name type="scientific">Sesamum latifolium</name>
    <dbReference type="NCBI Taxonomy" id="2727402"/>
    <lineage>
        <taxon>Eukaryota</taxon>
        <taxon>Viridiplantae</taxon>
        <taxon>Streptophyta</taxon>
        <taxon>Embryophyta</taxon>
        <taxon>Tracheophyta</taxon>
        <taxon>Spermatophyta</taxon>
        <taxon>Magnoliopsida</taxon>
        <taxon>eudicotyledons</taxon>
        <taxon>Gunneridae</taxon>
        <taxon>Pentapetalae</taxon>
        <taxon>asterids</taxon>
        <taxon>lamiids</taxon>
        <taxon>Lamiales</taxon>
        <taxon>Pedaliaceae</taxon>
        <taxon>Sesamum</taxon>
    </lineage>
</organism>
<dbReference type="EMBL" id="JACGWN010000009">
    <property type="protein sequence ID" value="KAL0433299.1"/>
    <property type="molecule type" value="Genomic_DNA"/>
</dbReference>
<dbReference type="AlphaFoldDB" id="A0AAW2VU80"/>
<protein>
    <submittedName>
        <fullName evidence="1">Mitochondrial protein</fullName>
    </submittedName>
</protein>